<feature type="transmembrane region" description="Helical" evidence="10">
    <location>
        <begin position="82"/>
        <end position="102"/>
    </location>
</feature>
<gene>
    <name evidence="10 11" type="primary">plsY</name>
    <name evidence="11" type="ORF">DHM44_09800</name>
</gene>
<protein>
    <recommendedName>
        <fullName evidence="10">Glycerol-3-phosphate acyltransferase</fullName>
    </recommendedName>
    <alternativeName>
        <fullName evidence="10">Acyl-PO4 G3P acyltransferase</fullName>
    </alternativeName>
    <alternativeName>
        <fullName evidence="10">Acyl-phosphate--glycerol-3-phosphate acyltransferase</fullName>
    </alternativeName>
    <alternativeName>
        <fullName evidence="10">G3P acyltransferase</fullName>
        <shortName evidence="10">GPAT</shortName>
        <ecNumber evidence="10">2.3.1.275</ecNumber>
    </alternativeName>
    <alternativeName>
        <fullName evidence="10">Lysophosphatidic acid synthase</fullName>
        <shortName evidence="10">LPA synthase</shortName>
    </alternativeName>
</protein>
<dbReference type="EC" id="2.3.1.275" evidence="10"/>
<evidence type="ECO:0000256" key="4">
    <source>
        <dbReference type="ARBA" id="ARBA00022692"/>
    </source>
</evidence>
<comment type="function">
    <text evidence="10">Catalyzes the transfer of an acyl group from acyl-phosphate (acyl-PO(4)) to glycerol-3-phosphate (G3P) to form lysophosphatidic acid (LPA). This enzyme utilizes acyl-phosphate as fatty acyl donor, but not acyl-CoA or acyl-ACP.</text>
</comment>
<dbReference type="GO" id="GO:0043772">
    <property type="term" value="F:acyl-phosphate glycerol-3-phosphate acyltransferase activity"/>
    <property type="evidence" value="ECO:0007669"/>
    <property type="project" value="UniProtKB-UniRule"/>
</dbReference>
<comment type="pathway">
    <text evidence="10">Lipid metabolism; phospholipid metabolism.</text>
</comment>
<evidence type="ECO:0000256" key="2">
    <source>
        <dbReference type="ARBA" id="ARBA00022516"/>
    </source>
</evidence>
<dbReference type="EMBL" id="DPPF01000209">
    <property type="protein sequence ID" value="HCW93961.1"/>
    <property type="molecule type" value="Genomic_DNA"/>
</dbReference>
<keyword evidence="2 10" id="KW-0444">Lipid biosynthesis</keyword>
<keyword evidence="11" id="KW-0012">Acyltransferase</keyword>
<sequence length="199" mass="21882">MIYYILIPFISYFCGAVPFSYLLVKWIKGVDIRDVGSGNVGATNAGRVLGKWGFIGAFLLDMSKAFIPLFIFLNYLPINTTLILVSAVCIIIGHTYTVFLRFKGGKGVATGVGIFLALSPLNLFIALIVFLVVIGAFRMVSLGSVTAAITLAVLVWLRTDWLGLQLFTTLVVLFVIFKHRSNIKRIIEGKESKIGEKVD</sequence>
<dbReference type="UniPathway" id="UPA00085"/>
<dbReference type="Pfam" id="PF02660">
    <property type="entry name" value="G3P_acyltransf"/>
    <property type="match status" value="1"/>
</dbReference>
<keyword evidence="7 10" id="KW-0472">Membrane</keyword>
<dbReference type="GO" id="GO:0005886">
    <property type="term" value="C:plasma membrane"/>
    <property type="evidence" value="ECO:0007669"/>
    <property type="project" value="UniProtKB-SubCell"/>
</dbReference>
<keyword evidence="1 10" id="KW-1003">Cell membrane</keyword>
<keyword evidence="6 10" id="KW-0443">Lipid metabolism</keyword>
<keyword evidence="4 10" id="KW-0812">Transmembrane</keyword>
<feature type="transmembrane region" description="Helical" evidence="10">
    <location>
        <begin position="52"/>
        <end position="76"/>
    </location>
</feature>
<reference evidence="11 12" key="1">
    <citation type="journal article" date="2018" name="Nat. Biotechnol.">
        <title>A standardized bacterial taxonomy based on genome phylogeny substantially revises the tree of life.</title>
        <authorList>
            <person name="Parks D.H."/>
            <person name="Chuvochina M."/>
            <person name="Waite D.W."/>
            <person name="Rinke C."/>
            <person name="Skarshewski A."/>
            <person name="Chaumeil P.A."/>
            <person name="Hugenholtz P."/>
        </authorList>
    </citation>
    <scope>NUCLEOTIDE SEQUENCE [LARGE SCALE GENOMIC DNA]</scope>
    <source>
        <strain evidence="11">UBA8672</strain>
    </source>
</reference>
<feature type="transmembrane region" description="Helical" evidence="10">
    <location>
        <begin position="114"/>
        <end position="137"/>
    </location>
</feature>
<name>A0A3D5QDP6_FLESI</name>
<proteinExistence type="inferred from homology"/>
<dbReference type="SMART" id="SM01207">
    <property type="entry name" value="G3P_acyltransf"/>
    <property type="match status" value="1"/>
</dbReference>
<keyword evidence="3 10" id="KW-0808">Transferase</keyword>
<dbReference type="AlphaFoldDB" id="A0A3D5QDP6"/>
<dbReference type="InterPro" id="IPR003811">
    <property type="entry name" value="G3P_acylTferase_PlsY"/>
</dbReference>
<organism evidence="11 12">
    <name type="scientific">Flexistipes sinusarabici</name>
    <dbReference type="NCBI Taxonomy" id="2352"/>
    <lineage>
        <taxon>Bacteria</taxon>
        <taxon>Pseudomonadati</taxon>
        <taxon>Deferribacterota</taxon>
        <taxon>Deferribacteres</taxon>
        <taxon>Deferribacterales</taxon>
        <taxon>Flexistipitaceae</taxon>
        <taxon>Flexistipes</taxon>
    </lineage>
</organism>
<feature type="transmembrane region" description="Helical" evidence="10">
    <location>
        <begin position="6"/>
        <end position="24"/>
    </location>
</feature>
<comment type="subunit">
    <text evidence="10">Probably interacts with PlsX.</text>
</comment>
<evidence type="ECO:0000256" key="6">
    <source>
        <dbReference type="ARBA" id="ARBA00023098"/>
    </source>
</evidence>
<dbReference type="HAMAP" id="MF_01043">
    <property type="entry name" value="PlsY"/>
    <property type="match status" value="1"/>
</dbReference>
<evidence type="ECO:0000256" key="10">
    <source>
        <dbReference type="HAMAP-Rule" id="MF_01043"/>
    </source>
</evidence>
<accession>A0A3D5QDP6</accession>
<dbReference type="GO" id="GO:0008654">
    <property type="term" value="P:phospholipid biosynthetic process"/>
    <property type="evidence" value="ECO:0007669"/>
    <property type="project" value="UniProtKB-UniRule"/>
</dbReference>
<feature type="transmembrane region" description="Helical" evidence="10">
    <location>
        <begin position="149"/>
        <end position="177"/>
    </location>
</feature>
<evidence type="ECO:0000256" key="8">
    <source>
        <dbReference type="ARBA" id="ARBA00023209"/>
    </source>
</evidence>
<dbReference type="PANTHER" id="PTHR30309:SF0">
    <property type="entry name" value="GLYCEROL-3-PHOSPHATE ACYLTRANSFERASE-RELATED"/>
    <property type="match status" value="1"/>
</dbReference>
<keyword evidence="5 10" id="KW-1133">Transmembrane helix</keyword>
<comment type="similarity">
    <text evidence="10">Belongs to the PlsY family.</text>
</comment>
<dbReference type="Proteomes" id="UP000262325">
    <property type="component" value="Unassembled WGS sequence"/>
</dbReference>
<comment type="catalytic activity">
    <reaction evidence="10">
        <text>an acyl phosphate + sn-glycerol 3-phosphate = a 1-acyl-sn-glycero-3-phosphate + phosphate</text>
        <dbReference type="Rhea" id="RHEA:34075"/>
        <dbReference type="ChEBI" id="CHEBI:43474"/>
        <dbReference type="ChEBI" id="CHEBI:57597"/>
        <dbReference type="ChEBI" id="CHEBI:57970"/>
        <dbReference type="ChEBI" id="CHEBI:59918"/>
        <dbReference type="EC" id="2.3.1.275"/>
    </reaction>
</comment>
<keyword evidence="8 10" id="KW-0594">Phospholipid biosynthesis</keyword>
<comment type="caution">
    <text evidence="11">The sequence shown here is derived from an EMBL/GenBank/DDBJ whole genome shotgun (WGS) entry which is preliminary data.</text>
</comment>
<dbReference type="PANTHER" id="PTHR30309">
    <property type="entry name" value="INNER MEMBRANE PROTEIN YGIH"/>
    <property type="match status" value="1"/>
</dbReference>
<evidence type="ECO:0000256" key="3">
    <source>
        <dbReference type="ARBA" id="ARBA00022679"/>
    </source>
</evidence>
<evidence type="ECO:0000256" key="1">
    <source>
        <dbReference type="ARBA" id="ARBA00022475"/>
    </source>
</evidence>
<comment type="subcellular location">
    <subcellularLocation>
        <location evidence="10">Cell membrane</location>
        <topology evidence="10">Multi-pass membrane protein</topology>
    </subcellularLocation>
</comment>
<dbReference type="NCBIfam" id="TIGR00023">
    <property type="entry name" value="glycerol-3-phosphate 1-O-acyltransferase PlsY"/>
    <property type="match status" value="1"/>
</dbReference>
<keyword evidence="9 10" id="KW-1208">Phospholipid metabolism</keyword>
<evidence type="ECO:0000256" key="7">
    <source>
        <dbReference type="ARBA" id="ARBA00023136"/>
    </source>
</evidence>
<evidence type="ECO:0000256" key="5">
    <source>
        <dbReference type="ARBA" id="ARBA00022989"/>
    </source>
</evidence>
<evidence type="ECO:0000313" key="11">
    <source>
        <dbReference type="EMBL" id="HCW93961.1"/>
    </source>
</evidence>
<evidence type="ECO:0000256" key="9">
    <source>
        <dbReference type="ARBA" id="ARBA00023264"/>
    </source>
</evidence>
<evidence type="ECO:0000313" key="12">
    <source>
        <dbReference type="Proteomes" id="UP000262325"/>
    </source>
</evidence>